<dbReference type="InParanoid" id="A0A0C3B488"/>
<dbReference type="Gene3D" id="2.60.120.920">
    <property type="match status" value="1"/>
</dbReference>
<evidence type="ECO:0008006" key="4">
    <source>
        <dbReference type="Google" id="ProtNLM"/>
    </source>
</evidence>
<gene>
    <name evidence="2" type="ORF">PILCRDRAFT_821881</name>
</gene>
<reference evidence="3" key="2">
    <citation type="submission" date="2015-01" db="EMBL/GenBank/DDBJ databases">
        <title>Evolutionary Origins and Diversification of the Mycorrhizal Mutualists.</title>
        <authorList>
            <consortium name="DOE Joint Genome Institute"/>
            <consortium name="Mycorrhizal Genomics Consortium"/>
            <person name="Kohler A."/>
            <person name="Kuo A."/>
            <person name="Nagy L.G."/>
            <person name="Floudas D."/>
            <person name="Copeland A."/>
            <person name="Barry K.W."/>
            <person name="Cichocki N."/>
            <person name="Veneault-Fourrey C."/>
            <person name="LaButti K."/>
            <person name="Lindquist E.A."/>
            <person name="Lipzen A."/>
            <person name="Lundell T."/>
            <person name="Morin E."/>
            <person name="Murat C."/>
            <person name="Riley R."/>
            <person name="Ohm R."/>
            <person name="Sun H."/>
            <person name="Tunlid A."/>
            <person name="Henrissat B."/>
            <person name="Grigoriev I.V."/>
            <person name="Hibbett D.S."/>
            <person name="Martin F."/>
        </authorList>
    </citation>
    <scope>NUCLEOTIDE SEQUENCE [LARGE SCALE GENOMIC DNA]</scope>
    <source>
        <strain evidence="3">F 1598</strain>
    </source>
</reference>
<dbReference type="OrthoDB" id="258495at2759"/>
<feature type="compositionally biased region" description="Basic residues" evidence="1">
    <location>
        <begin position="1"/>
        <end position="12"/>
    </location>
</feature>
<dbReference type="Proteomes" id="UP000054166">
    <property type="component" value="Unassembled WGS sequence"/>
</dbReference>
<dbReference type="STRING" id="765440.A0A0C3B488"/>
<organism evidence="2 3">
    <name type="scientific">Piloderma croceum (strain F 1598)</name>
    <dbReference type="NCBI Taxonomy" id="765440"/>
    <lineage>
        <taxon>Eukaryota</taxon>
        <taxon>Fungi</taxon>
        <taxon>Dikarya</taxon>
        <taxon>Basidiomycota</taxon>
        <taxon>Agaricomycotina</taxon>
        <taxon>Agaricomycetes</taxon>
        <taxon>Agaricomycetidae</taxon>
        <taxon>Atheliales</taxon>
        <taxon>Atheliaceae</taxon>
        <taxon>Piloderma</taxon>
    </lineage>
</organism>
<proteinExistence type="predicted"/>
<feature type="region of interest" description="Disordered" evidence="1">
    <location>
        <begin position="1"/>
        <end position="63"/>
    </location>
</feature>
<accession>A0A0C3B488</accession>
<name>A0A0C3B488_PILCF</name>
<dbReference type="InterPro" id="IPR043136">
    <property type="entry name" value="B30.2/SPRY_sf"/>
</dbReference>
<sequence>MPFNPFHHHRHTPVYDPPPGSPPQPHYGPPEGPPPPPAIGQTNVPPPEYMHSDRVGHESGALSDADPYECEAARVFCGTSWEPKVEDGNPVYDNEGNPVFQEIYRNPVLSPKNFEDMIIGDSSMWKINPPEGWGTYDTLKNFPELRMTWWGDWFGSIKRGVKIKTTSKCPTYCFLSNLPLMAGLCATGENLGVYYEIHNIRIGRDPNYSVAFGTACKPYPGWRFPGWNRLSVGFHLDDYRTFYADDEGGEDIDELNKYHFPAKGVRPKVTDTFGCGIDFRSRGVFFTYNGTRIRPDAYGGVYPLVIPDGITEAEDGRYDVFAAVGVQGETEFEVNFGTERFAWQEGNQPQWRVENHVGKGKPPPPYIEL</sequence>
<reference evidence="2 3" key="1">
    <citation type="submission" date="2014-04" db="EMBL/GenBank/DDBJ databases">
        <authorList>
            <consortium name="DOE Joint Genome Institute"/>
            <person name="Kuo A."/>
            <person name="Tarkka M."/>
            <person name="Buscot F."/>
            <person name="Kohler A."/>
            <person name="Nagy L.G."/>
            <person name="Floudas D."/>
            <person name="Copeland A."/>
            <person name="Barry K.W."/>
            <person name="Cichocki N."/>
            <person name="Veneault-Fourrey C."/>
            <person name="LaButti K."/>
            <person name="Lindquist E.A."/>
            <person name="Lipzen A."/>
            <person name="Lundell T."/>
            <person name="Morin E."/>
            <person name="Murat C."/>
            <person name="Sun H."/>
            <person name="Tunlid A."/>
            <person name="Henrissat B."/>
            <person name="Grigoriev I.V."/>
            <person name="Hibbett D.S."/>
            <person name="Martin F."/>
            <person name="Nordberg H.P."/>
            <person name="Cantor M.N."/>
            <person name="Hua S.X."/>
        </authorList>
    </citation>
    <scope>NUCLEOTIDE SEQUENCE [LARGE SCALE GENOMIC DNA]</scope>
    <source>
        <strain evidence="2 3">F 1598</strain>
    </source>
</reference>
<dbReference type="AlphaFoldDB" id="A0A0C3B488"/>
<dbReference type="InterPro" id="IPR013320">
    <property type="entry name" value="ConA-like_dom_sf"/>
</dbReference>
<dbReference type="HOGENOM" id="CLU_026654_0_0_1"/>
<dbReference type="SUPFAM" id="SSF49899">
    <property type="entry name" value="Concanavalin A-like lectins/glucanases"/>
    <property type="match status" value="1"/>
</dbReference>
<evidence type="ECO:0000313" key="3">
    <source>
        <dbReference type="Proteomes" id="UP000054166"/>
    </source>
</evidence>
<protein>
    <recommendedName>
        <fullName evidence="4">B30.2/SPRY domain-containing protein</fullName>
    </recommendedName>
</protein>
<keyword evidence="3" id="KW-1185">Reference proteome</keyword>
<evidence type="ECO:0000313" key="2">
    <source>
        <dbReference type="EMBL" id="KIM81043.1"/>
    </source>
</evidence>
<feature type="compositionally biased region" description="Pro residues" evidence="1">
    <location>
        <begin position="15"/>
        <end position="48"/>
    </location>
</feature>
<evidence type="ECO:0000256" key="1">
    <source>
        <dbReference type="SAM" id="MobiDB-lite"/>
    </source>
</evidence>
<dbReference type="EMBL" id="KN833001">
    <property type="protein sequence ID" value="KIM81043.1"/>
    <property type="molecule type" value="Genomic_DNA"/>
</dbReference>